<dbReference type="AlphaFoldDB" id="A0A8K0CVC2"/>
<dbReference type="EMBL" id="VTPC01016968">
    <property type="protein sequence ID" value="KAF2891986.1"/>
    <property type="molecule type" value="Genomic_DNA"/>
</dbReference>
<dbReference type="InterPro" id="IPR007397">
    <property type="entry name" value="F-box-assoc_dom"/>
</dbReference>
<evidence type="ECO:0000313" key="2">
    <source>
        <dbReference type="EMBL" id="KAF2891986.1"/>
    </source>
</evidence>
<evidence type="ECO:0000259" key="1">
    <source>
        <dbReference type="SMART" id="SM01198"/>
    </source>
</evidence>
<organism evidence="2 3">
    <name type="scientific">Ignelater luminosus</name>
    <name type="common">Cucubano</name>
    <name type="synonym">Pyrophorus luminosus</name>
    <dbReference type="NCBI Taxonomy" id="2038154"/>
    <lineage>
        <taxon>Eukaryota</taxon>
        <taxon>Metazoa</taxon>
        <taxon>Ecdysozoa</taxon>
        <taxon>Arthropoda</taxon>
        <taxon>Hexapoda</taxon>
        <taxon>Insecta</taxon>
        <taxon>Pterygota</taxon>
        <taxon>Neoptera</taxon>
        <taxon>Endopterygota</taxon>
        <taxon>Coleoptera</taxon>
        <taxon>Polyphaga</taxon>
        <taxon>Elateriformia</taxon>
        <taxon>Elateroidea</taxon>
        <taxon>Elateridae</taxon>
        <taxon>Agrypninae</taxon>
        <taxon>Pyrophorini</taxon>
        <taxon>Ignelater</taxon>
    </lineage>
</organism>
<dbReference type="GO" id="GO:0019005">
    <property type="term" value="C:SCF ubiquitin ligase complex"/>
    <property type="evidence" value="ECO:0007669"/>
    <property type="project" value="TreeGrafter"/>
</dbReference>
<dbReference type="InterPro" id="IPR039752">
    <property type="entry name" value="F-box_only"/>
</dbReference>
<feature type="domain" description="FBA" evidence="1">
    <location>
        <begin position="39"/>
        <end position="191"/>
    </location>
</feature>
<dbReference type="GO" id="GO:0005737">
    <property type="term" value="C:cytoplasm"/>
    <property type="evidence" value="ECO:0007669"/>
    <property type="project" value="TreeGrafter"/>
</dbReference>
<dbReference type="GO" id="GO:0031146">
    <property type="term" value="P:SCF-dependent proteasomal ubiquitin-dependent protein catabolic process"/>
    <property type="evidence" value="ECO:0007669"/>
    <property type="project" value="TreeGrafter"/>
</dbReference>
<dbReference type="PANTHER" id="PTHR12125:SF5">
    <property type="entry name" value="F-BOX DOMAIN-CONTAINING PROTEIN"/>
    <property type="match status" value="1"/>
</dbReference>
<dbReference type="Proteomes" id="UP000801492">
    <property type="component" value="Unassembled WGS sequence"/>
</dbReference>
<dbReference type="GO" id="GO:0061630">
    <property type="term" value="F:ubiquitin protein ligase activity"/>
    <property type="evidence" value="ECO:0007669"/>
    <property type="project" value="TreeGrafter"/>
</dbReference>
<dbReference type="Pfam" id="PF04300">
    <property type="entry name" value="FBA"/>
    <property type="match status" value="1"/>
</dbReference>
<dbReference type="PANTHER" id="PTHR12125">
    <property type="entry name" value="F-BOX ONLY PROTEIN 6-LIKE PROTEIN"/>
    <property type="match status" value="1"/>
</dbReference>
<protein>
    <recommendedName>
        <fullName evidence="1">FBA domain-containing protein</fullName>
    </recommendedName>
</protein>
<dbReference type="SMART" id="SM01198">
    <property type="entry name" value="FBA"/>
    <property type="match status" value="1"/>
</dbReference>
<accession>A0A8K0CVC2</accession>
<dbReference type="SUPFAM" id="SSF49785">
    <property type="entry name" value="Galactose-binding domain-like"/>
    <property type="match status" value="1"/>
</dbReference>
<dbReference type="Gene3D" id="2.60.120.260">
    <property type="entry name" value="Galactose-binding domain-like"/>
    <property type="match status" value="1"/>
</dbReference>
<dbReference type="InterPro" id="IPR008979">
    <property type="entry name" value="Galactose-bd-like_sf"/>
</dbReference>
<reference evidence="2" key="1">
    <citation type="submission" date="2019-08" db="EMBL/GenBank/DDBJ databases">
        <title>The genome of the North American firefly Photinus pyralis.</title>
        <authorList>
            <consortium name="Photinus pyralis genome working group"/>
            <person name="Fallon T.R."/>
            <person name="Sander Lower S.E."/>
            <person name="Weng J.-K."/>
        </authorList>
    </citation>
    <scope>NUCLEOTIDE SEQUENCE</scope>
    <source>
        <strain evidence="2">TRF0915ILg1</strain>
        <tissue evidence="2">Whole body</tissue>
    </source>
</reference>
<evidence type="ECO:0000313" key="3">
    <source>
        <dbReference type="Proteomes" id="UP000801492"/>
    </source>
</evidence>
<dbReference type="GO" id="GO:0036503">
    <property type="term" value="P:ERAD pathway"/>
    <property type="evidence" value="ECO:0007669"/>
    <property type="project" value="TreeGrafter"/>
</dbReference>
<dbReference type="OrthoDB" id="1107553at2759"/>
<dbReference type="GO" id="GO:0006516">
    <property type="term" value="P:glycoprotein catabolic process"/>
    <property type="evidence" value="ECO:0007669"/>
    <property type="project" value="TreeGrafter"/>
</dbReference>
<keyword evidence="3" id="KW-1185">Reference proteome</keyword>
<comment type="caution">
    <text evidence="2">The sequence shown here is derived from an EMBL/GenBank/DDBJ whole genome shotgun (WGS) entry which is preliminary data.</text>
</comment>
<proteinExistence type="predicted"/>
<name>A0A8K0CVC2_IGNLU</name>
<gene>
    <name evidence="2" type="ORF">ILUMI_14187</name>
</gene>
<sequence length="203" mass="23311">MEISEDVTSSPLFLYDNSRLEDDVEETGNGLYLNNVYIPEEIILHILEEEFAHWYILENGGDGCIIENPPLPLPLRIPEFHNQTSSFTTSYGKHWKIYKPHIYLSEWTASSIHCGCIYKLQCGFVRSEPCEKYLNKPVAVHCVNKGKIEIVITEYPEDIEELIFKHEGRDTQYWAGHYGSKMAGGVLKLLFDSIEPLPTDENV</sequence>